<keyword evidence="3" id="KW-1185">Reference proteome</keyword>
<proteinExistence type="predicted"/>
<dbReference type="Proteomes" id="UP000681425">
    <property type="component" value="Chromosome"/>
</dbReference>
<dbReference type="KEGG" id="spph:KFK14_04265"/>
<dbReference type="RefSeq" id="WP_212609990.1">
    <property type="nucleotide sequence ID" value="NZ_CP073910.1"/>
</dbReference>
<feature type="signal peptide" evidence="1">
    <location>
        <begin position="1"/>
        <end position="28"/>
    </location>
</feature>
<evidence type="ECO:0000256" key="1">
    <source>
        <dbReference type="SAM" id="SignalP"/>
    </source>
</evidence>
<name>A0A975K8C6_9SPHN</name>
<dbReference type="NCBIfam" id="TIGR04433">
    <property type="entry name" value="UrcA_uranyl"/>
    <property type="match status" value="1"/>
</dbReference>
<reference evidence="2" key="1">
    <citation type="submission" date="2021-04" db="EMBL/GenBank/DDBJ databases">
        <title>Isolation of p-tert-butylphenol degrading bacteria Sphingobium phenoxybenzoativorans Tas13 from active sludge.</title>
        <authorList>
            <person name="Li Y."/>
        </authorList>
    </citation>
    <scope>NUCLEOTIDE SEQUENCE</scope>
    <source>
        <strain evidence="2">Tas13</strain>
    </source>
</reference>
<dbReference type="InterPro" id="IPR030972">
    <property type="entry name" value="UrcA_uranyl"/>
</dbReference>
<evidence type="ECO:0000313" key="2">
    <source>
        <dbReference type="EMBL" id="QUT06668.1"/>
    </source>
</evidence>
<dbReference type="EMBL" id="CP073910">
    <property type="protein sequence ID" value="QUT06668.1"/>
    <property type="molecule type" value="Genomic_DNA"/>
</dbReference>
<keyword evidence="1" id="KW-0732">Signal</keyword>
<dbReference type="AlphaFoldDB" id="A0A975K8C6"/>
<organism evidence="2 3">
    <name type="scientific">Sphingobium phenoxybenzoativorans</name>
    <dbReference type="NCBI Taxonomy" id="1592790"/>
    <lineage>
        <taxon>Bacteria</taxon>
        <taxon>Pseudomonadati</taxon>
        <taxon>Pseudomonadota</taxon>
        <taxon>Alphaproteobacteria</taxon>
        <taxon>Sphingomonadales</taxon>
        <taxon>Sphingomonadaceae</taxon>
        <taxon>Sphingobium</taxon>
    </lineage>
</organism>
<gene>
    <name evidence="2" type="ORF">KFK14_04265</name>
</gene>
<feature type="chain" id="PRO_5038137186" evidence="1">
    <location>
        <begin position="29"/>
        <end position="120"/>
    </location>
</feature>
<sequence>MFAPKFTTRFTATLAATLCFAAATPAFAGAAQTSTTETGARQRAVLYSDLDLTTQSGKETLNRRISYAAAKVCETRDLHQFVSCRNAALRSAKEPVGIAIAKAENNARYADAGTRIVVGN</sequence>
<protein>
    <submittedName>
        <fullName evidence="2">UrcA family protein</fullName>
    </submittedName>
</protein>
<accession>A0A975K8C6</accession>
<evidence type="ECO:0000313" key="3">
    <source>
        <dbReference type="Proteomes" id="UP000681425"/>
    </source>
</evidence>